<dbReference type="Gene3D" id="3.40.470.10">
    <property type="entry name" value="Uracil-DNA glycosylase-like domain"/>
    <property type="match status" value="1"/>
</dbReference>
<evidence type="ECO:0008006" key="3">
    <source>
        <dbReference type="Google" id="ProtNLM"/>
    </source>
</evidence>
<evidence type="ECO:0000313" key="2">
    <source>
        <dbReference type="Proteomes" id="UP001236500"/>
    </source>
</evidence>
<accession>A0ABY8NKB5</accession>
<protein>
    <recommendedName>
        <fullName evidence="3">Uracil-DNA glycosylase-like domain-containing protein</fullName>
    </recommendedName>
</protein>
<sequence>MNERQRTEYLTALGVTSYMPRFRLPLAPEPLQAVLPSPVEGEALEDAPAAALMAAVGGSGNTSDPATVATLEEPVADAGARPPAIEPQVSRVIGSITAETRIAPAAPKQVAIAPREPSVGPFVLNCWWLGEELLAVDSREPGTALPVEALFGNIARALGWHQLGTEKDKLKWPMAENPFAAAAGASDARDTCSSWLEAAYARKPVKSIWLMGSQAREYCAPLSMDEAVADWHGTKVIVMPSLTELLRDPLRKRELWQLLRKQYPEQTRR</sequence>
<keyword evidence="2" id="KW-1185">Reference proteome</keyword>
<dbReference type="Proteomes" id="UP001236500">
    <property type="component" value="Chromosome"/>
</dbReference>
<dbReference type="InterPro" id="IPR036895">
    <property type="entry name" value="Uracil-DNA_glycosylase-like_sf"/>
</dbReference>
<reference evidence="1 2" key="1">
    <citation type="submission" date="2023-02" db="EMBL/GenBank/DDBJ databases">
        <title>Description and genomic characterization of Microbulbifer bruguierae sp. nov., isolated from the sediment of mangrove plant Bruguiera sexangula.</title>
        <authorList>
            <person name="Long M."/>
        </authorList>
    </citation>
    <scope>NUCLEOTIDE SEQUENCE [LARGE SCALE GENOMIC DNA]</scope>
    <source>
        <strain evidence="1 2">H12</strain>
    </source>
</reference>
<organism evidence="1 2">
    <name type="scientific">Microbulbifer bruguierae</name>
    <dbReference type="NCBI Taxonomy" id="3029061"/>
    <lineage>
        <taxon>Bacteria</taxon>
        <taxon>Pseudomonadati</taxon>
        <taxon>Pseudomonadota</taxon>
        <taxon>Gammaproteobacteria</taxon>
        <taxon>Cellvibrionales</taxon>
        <taxon>Microbulbiferaceae</taxon>
        <taxon>Microbulbifer</taxon>
    </lineage>
</organism>
<name>A0ABY8NKB5_9GAMM</name>
<gene>
    <name evidence="1" type="ORF">PVT68_07675</name>
</gene>
<dbReference type="EMBL" id="CP118605">
    <property type="protein sequence ID" value="WGL18167.1"/>
    <property type="molecule type" value="Genomic_DNA"/>
</dbReference>
<evidence type="ECO:0000313" key="1">
    <source>
        <dbReference type="EMBL" id="WGL18167.1"/>
    </source>
</evidence>
<dbReference type="RefSeq" id="WP_280322129.1">
    <property type="nucleotide sequence ID" value="NZ_CP118605.1"/>
</dbReference>
<proteinExistence type="predicted"/>